<organism evidence="1 2">
    <name type="scientific">Polyporus arcularius HHB13444</name>
    <dbReference type="NCBI Taxonomy" id="1314778"/>
    <lineage>
        <taxon>Eukaryota</taxon>
        <taxon>Fungi</taxon>
        <taxon>Dikarya</taxon>
        <taxon>Basidiomycota</taxon>
        <taxon>Agaricomycotina</taxon>
        <taxon>Agaricomycetes</taxon>
        <taxon>Polyporales</taxon>
        <taxon>Polyporaceae</taxon>
        <taxon>Polyporus</taxon>
    </lineage>
</organism>
<protein>
    <submittedName>
        <fullName evidence="1">Uncharacterized protein</fullName>
    </submittedName>
</protein>
<dbReference type="Proteomes" id="UP000308197">
    <property type="component" value="Unassembled WGS sequence"/>
</dbReference>
<gene>
    <name evidence="1" type="ORF">K466DRAFT_605167</name>
</gene>
<accession>A0A5C3NSZ4</accession>
<sequence length="147" mass="16585">MPEVMNGQLVLSAGAPVSWIYTVYIWSESGQHPHVAYIDVAPGQTHVRLEDEAAFMAIWRRVGMWGYEVWVAEHDRWVRGYHALPVTACLYRKPFILVRVDEVEICPGMEGIMAEAIGCLSREIPKAVETAPAPTLDWDDEETDEGE</sequence>
<dbReference type="InParanoid" id="A0A5C3NSZ4"/>
<keyword evidence="2" id="KW-1185">Reference proteome</keyword>
<evidence type="ECO:0000313" key="2">
    <source>
        <dbReference type="Proteomes" id="UP000308197"/>
    </source>
</evidence>
<evidence type="ECO:0000313" key="1">
    <source>
        <dbReference type="EMBL" id="TFK80636.1"/>
    </source>
</evidence>
<dbReference type="AlphaFoldDB" id="A0A5C3NSZ4"/>
<reference evidence="1 2" key="1">
    <citation type="journal article" date="2019" name="Nat. Ecol. Evol.">
        <title>Megaphylogeny resolves global patterns of mushroom evolution.</title>
        <authorList>
            <person name="Varga T."/>
            <person name="Krizsan K."/>
            <person name="Foldi C."/>
            <person name="Dima B."/>
            <person name="Sanchez-Garcia M."/>
            <person name="Sanchez-Ramirez S."/>
            <person name="Szollosi G.J."/>
            <person name="Szarkandi J.G."/>
            <person name="Papp V."/>
            <person name="Albert L."/>
            <person name="Andreopoulos W."/>
            <person name="Angelini C."/>
            <person name="Antonin V."/>
            <person name="Barry K.W."/>
            <person name="Bougher N.L."/>
            <person name="Buchanan P."/>
            <person name="Buyck B."/>
            <person name="Bense V."/>
            <person name="Catcheside P."/>
            <person name="Chovatia M."/>
            <person name="Cooper J."/>
            <person name="Damon W."/>
            <person name="Desjardin D."/>
            <person name="Finy P."/>
            <person name="Geml J."/>
            <person name="Haridas S."/>
            <person name="Hughes K."/>
            <person name="Justo A."/>
            <person name="Karasinski D."/>
            <person name="Kautmanova I."/>
            <person name="Kiss B."/>
            <person name="Kocsube S."/>
            <person name="Kotiranta H."/>
            <person name="LaButti K.M."/>
            <person name="Lechner B.E."/>
            <person name="Liimatainen K."/>
            <person name="Lipzen A."/>
            <person name="Lukacs Z."/>
            <person name="Mihaltcheva S."/>
            <person name="Morgado L.N."/>
            <person name="Niskanen T."/>
            <person name="Noordeloos M.E."/>
            <person name="Ohm R.A."/>
            <person name="Ortiz-Santana B."/>
            <person name="Ovrebo C."/>
            <person name="Racz N."/>
            <person name="Riley R."/>
            <person name="Savchenko A."/>
            <person name="Shiryaev A."/>
            <person name="Soop K."/>
            <person name="Spirin V."/>
            <person name="Szebenyi C."/>
            <person name="Tomsovsky M."/>
            <person name="Tulloss R.E."/>
            <person name="Uehling J."/>
            <person name="Grigoriev I.V."/>
            <person name="Vagvolgyi C."/>
            <person name="Papp T."/>
            <person name="Martin F.M."/>
            <person name="Miettinen O."/>
            <person name="Hibbett D.S."/>
            <person name="Nagy L.G."/>
        </authorList>
    </citation>
    <scope>NUCLEOTIDE SEQUENCE [LARGE SCALE GENOMIC DNA]</scope>
    <source>
        <strain evidence="1 2">HHB13444</strain>
    </source>
</reference>
<dbReference type="EMBL" id="ML211735">
    <property type="protein sequence ID" value="TFK80636.1"/>
    <property type="molecule type" value="Genomic_DNA"/>
</dbReference>
<name>A0A5C3NSZ4_9APHY</name>
<proteinExistence type="predicted"/>